<sequence>MYQLSQPEMITGKYYYVLETGRTGKLRMEILKHLLKQRSHLEEVYSVNQCDVILVLCPITSRAGTDIDAALNKLNKLSASKPAIFMVLHHTSDPYKVVPDSGRFIQGMNMLTVDILFYEDVGLLNCIMNDEALGRVVRCFKPQERWSKFLIIATIAVIVLVYFMFSKDDRLDESSDMINLEHQVTLNTDYNG</sequence>
<dbReference type="AlphaFoldDB" id="A0A8M1RK36"/>
<dbReference type="PANTHER" id="PTHR34488">
    <property type="entry name" value="SI:CH211-245H14.1-RELATED"/>
    <property type="match status" value="1"/>
</dbReference>
<keyword evidence="1" id="KW-1133">Transmembrane helix</keyword>
<dbReference type="PANTHER" id="PTHR34488:SF1">
    <property type="entry name" value="SI:CH211-245H14.1-RELATED"/>
    <property type="match status" value="1"/>
</dbReference>
<evidence type="ECO:0000313" key="2">
    <source>
        <dbReference type="Proteomes" id="UP000000437"/>
    </source>
</evidence>
<dbReference type="KEGG" id="dre:100332459"/>
<gene>
    <name evidence="3" type="primary">LOC100332459</name>
</gene>
<name>A0A8M1RK36_DANRE</name>
<dbReference type="RefSeq" id="XP_073807274.1">
    <property type="nucleotide sequence ID" value="XM_073951173.1"/>
</dbReference>
<evidence type="ECO:0000256" key="1">
    <source>
        <dbReference type="SAM" id="Phobius"/>
    </source>
</evidence>
<proteinExistence type="predicted"/>
<accession>A0A8M1RK36</accession>
<reference evidence="3" key="1">
    <citation type="submission" date="2025-08" db="UniProtKB">
        <authorList>
            <consortium name="RefSeq"/>
        </authorList>
    </citation>
    <scope>IDENTIFICATION</scope>
    <source>
        <strain evidence="3">Tuebingen</strain>
        <tissue evidence="3">Fibroblasts and whole tissue</tissue>
    </source>
</reference>
<dbReference type="OrthoDB" id="8446971at2759"/>
<dbReference type="GeneID" id="100332459"/>
<feature type="transmembrane region" description="Helical" evidence="1">
    <location>
        <begin position="146"/>
        <end position="165"/>
    </location>
</feature>
<protein>
    <submittedName>
        <fullName evidence="3">Uncharacterized protein isoform X1</fullName>
    </submittedName>
</protein>
<keyword evidence="1" id="KW-0812">Transmembrane</keyword>
<dbReference type="RefSeq" id="XP_002662082.1">
    <property type="nucleotide sequence ID" value="XM_002662036.5"/>
</dbReference>
<keyword evidence="2" id="KW-1185">Reference proteome</keyword>
<evidence type="ECO:0000313" key="3">
    <source>
        <dbReference type="RefSeq" id="XP_002662082.1"/>
    </source>
</evidence>
<dbReference type="Proteomes" id="UP000000437">
    <property type="component" value="Chromosome 5"/>
</dbReference>
<keyword evidence="1" id="KW-0472">Membrane</keyword>
<organism evidence="2 3">
    <name type="scientific">Danio rerio</name>
    <name type="common">Zebrafish</name>
    <name type="synonym">Brachydanio rerio</name>
    <dbReference type="NCBI Taxonomy" id="7955"/>
    <lineage>
        <taxon>Eukaryota</taxon>
        <taxon>Metazoa</taxon>
        <taxon>Chordata</taxon>
        <taxon>Craniata</taxon>
        <taxon>Vertebrata</taxon>
        <taxon>Euteleostomi</taxon>
        <taxon>Actinopterygii</taxon>
        <taxon>Neopterygii</taxon>
        <taxon>Teleostei</taxon>
        <taxon>Ostariophysi</taxon>
        <taxon>Cypriniformes</taxon>
        <taxon>Danionidae</taxon>
        <taxon>Danioninae</taxon>
        <taxon>Danio</taxon>
    </lineage>
</organism>